<dbReference type="PANTHER" id="PTHR10877">
    <property type="entry name" value="POLYCYSTIN FAMILY MEMBER"/>
    <property type="match status" value="1"/>
</dbReference>
<keyword evidence="8" id="KW-1185">Reference proteome</keyword>
<dbReference type="EMBL" id="HG994581">
    <property type="protein sequence ID" value="CAF2869496.1"/>
    <property type="molecule type" value="Genomic_DNA"/>
</dbReference>
<comment type="subcellular location">
    <subcellularLocation>
        <location evidence="1">Membrane</location>
        <topology evidence="1">Multi-pass membrane protein</topology>
    </subcellularLocation>
</comment>
<evidence type="ECO:0000256" key="6">
    <source>
        <dbReference type="PROSITE-ProRule" id="PRU00152"/>
    </source>
</evidence>
<proteinExistence type="inferred from homology"/>
<dbReference type="SUPFAM" id="SSF49723">
    <property type="entry name" value="Lipase/lipooxygenase domain (PLAT/LH2 domain)"/>
    <property type="match status" value="1"/>
</dbReference>
<reference evidence="7" key="1">
    <citation type="submission" date="2021-02" db="EMBL/GenBank/DDBJ databases">
        <authorList>
            <person name="Bekaert M."/>
        </authorList>
    </citation>
    <scope>NUCLEOTIDE SEQUENCE</scope>
    <source>
        <strain evidence="7">IoA-00</strain>
    </source>
</reference>
<organism evidence="7 8">
    <name type="scientific">Lepeophtheirus salmonis</name>
    <name type="common">Salmon louse</name>
    <name type="synonym">Caligus salmonis</name>
    <dbReference type="NCBI Taxonomy" id="72036"/>
    <lineage>
        <taxon>Eukaryota</taxon>
        <taxon>Metazoa</taxon>
        <taxon>Ecdysozoa</taxon>
        <taxon>Arthropoda</taxon>
        <taxon>Crustacea</taxon>
        <taxon>Multicrustacea</taxon>
        <taxon>Hexanauplia</taxon>
        <taxon>Copepoda</taxon>
        <taxon>Siphonostomatoida</taxon>
        <taxon>Caligidae</taxon>
        <taxon>Lepeophtheirus</taxon>
    </lineage>
</organism>
<dbReference type="OrthoDB" id="6379436at2759"/>
<accession>A0A7R8CMU8</accession>
<comment type="caution">
    <text evidence="6">Lacks conserved residue(s) required for the propagation of feature annotation.</text>
</comment>
<dbReference type="InterPro" id="IPR046791">
    <property type="entry name" value="Polycystin_dom"/>
</dbReference>
<keyword evidence="3" id="KW-0812">Transmembrane</keyword>
<dbReference type="PROSITE" id="PS50095">
    <property type="entry name" value="PLAT"/>
    <property type="match status" value="1"/>
</dbReference>
<keyword evidence="5" id="KW-0472">Membrane</keyword>
<gene>
    <name evidence="7" type="ORF">LSAA_6470</name>
</gene>
<dbReference type="Gene3D" id="2.60.60.20">
    <property type="entry name" value="PLAT/LH2 domain"/>
    <property type="match status" value="1"/>
</dbReference>
<dbReference type="Pfam" id="PF20519">
    <property type="entry name" value="Polycystin_dom"/>
    <property type="match status" value="1"/>
</dbReference>
<evidence type="ECO:0000256" key="3">
    <source>
        <dbReference type="ARBA" id="ARBA00022692"/>
    </source>
</evidence>
<sequence length="618" mass="72315">MADNHQNDTYMYEIVVETGPFLSSQVKCNIQFILFGENDITEIRKLNDETRDLFRSGSFDSFLLSTNRPLGPLLRLLIWTDSMGFGDAGSWNRKMRESRLNEGINIAINKKTLDIKVEGHQRKKNAIEKRRNRSYHYIFGIISWIFCFMIICTSITATIGIVDDHTEEDEEPPKIYFDINDNESIDRRPRNETPNRIHLDKDFKQRLKELRSSEFEMRQVIKELLAYFCYLSIVLIICFGPRDPNAHWEKKNIVVNVIHGGAMCEIYPNDDSRYRPCIETRASTDFQKIRDINDWWKWVETTLIPNTRVQPWYNDRPPYGFRGYLNDRVNRLIGYAIVRQVRQKIGVCRTHPFVREHIKDCLGEGSISSEDTTSWCENWKAKFLEPNCTEAPEYQYLSATELESLTVSGKINTYSGGGYVLRLQGYIGDLQKRIKKLQQDNWTDNRTRGLLAEFSVYNAQINMFATVTCIAFCSFFYFVLRNDLEKFRDFLRSFENTLAMSIGKFNFSELRDANLLAAWIFFAFSIAINMVLINMVMSIINLAFEEVKESKSISKNKFHLLQYAKNMTAQMIGIQNPKLIEPVYDIQESNKVIRENHLSKKSKYINGLSRNRILFNKY</sequence>
<evidence type="ECO:0000256" key="1">
    <source>
        <dbReference type="ARBA" id="ARBA00004141"/>
    </source>
</evidence>
<comment type="similarity">
    <text evidence="2">Belongs to the polycystin family.</text>
</comment>
<evidence type="ECO:0000313" key="8">
    <source>
        <dbReference type="Proteomes" id="UP000675881"/>
    </source>
</evidence>
<keyword evidence="4" id="KW-1133">Transmembrane helix</keyword>
<dbReference type="PANTHER" id="PTHR10877:SF194">
    <property type="entry name" value="LOCATION OF VULVA DEFECTIVE 1"/>
    <property type="match status" value="1"/>
</dbReference>
<dbReference type="InterPro" id="IPR036392">
    <property type="entry name" value="PLAT/LH2_dom_sf"/>
</dbReference>
<evidence type="ECO:0000256" key="5">
    <source>
        <dbReference type="ARBA" id="ARBA00023136"/>
    </source>
</evidence>
<dbReference type="GO" id="GO:0016020">
    <property type="term" value="C:membrane"/>
    <property type="evidence" value="ECO:0007669"/>
    <property type="project" value="UniProtKB-SubCell"/>
</dbReference>
<dbReference type="InterPro" id="IPR001024">
    <property type="entry name" value="PLAT/LH2_dom"/>
</dbReference>
<name>A0A7R8CMU8_LEPSM</name>
<protein>
    <submittedName>
        <fullName evidence="7">PKD1L2</fullName>
    </submittedName>
</protein>
<evidence type="ECO:0000256" key="2">
    <source>
        <dbReference type="ARBA" id="ARBA00007200"/>
    </source>
</evidence>
<dbReference type="GO" id="GO:0005262">
    <property type="term" value="F:calcium channel activity"/>
    <property type="evidence" value="ECO:0007669"/>
    <property type="project" value="TreeGrafter"/>
</dbReference>
<dbReference type="GO" id="GO:0050982">
    <property type="term" value="P:detection of mechanical stimulus"/>
    <property type="evidence" value="ECO:0007669"/>
    <property type="project" value="TreeGrafter"/>
</dbReference>
<evidence type="ECO:0000313" key="7">
    <source>
        <dbReference type="EMBL" id="CAF2869496.1"/>
    </source>
</evidence>
<dbReference type="AlphaFoldDB" id="A0A7R8CMU8"/>
<dbReference type="Proteomes" id="UP000675881">
    <property type="component" value="Chromosome 2"/>
</dbReference>
<dbReference type="InterPro" id="IPR051223">
    <property type="entry name" value="Polycystin"/>
</dbReference>
<evidence type="ECO:0000256" key="4">
    <source>
        <dbReference type="ARBA" id="ARBA00022989"/>
    </source>
</evidence>